<reference evidence="2" key="1">
    <citation type="submission" date="2020-02" db="EMBL/GenBank/DDBJ databases">
        <authorList>
            <person name="Meier V. D."/>
        </authorList>
    </citation>
    <scope>NUCLEOTIDE SEQUENCE</scope>
    <source>
        <strain evidence="2">AVDCRST_MAG04</strain>
    </source>
</reference>
<feature type="compositionally biased region" description="Basic and acidic residues" evidence="1">
    <location>
        <begin position="161"/>
        <end position="171"/>
    </location>
</feature>
<feature type="non-terminal residue" evidence="2">
    <location>
        <position position="335"/>
    </location>
</feature>
<dbReference type="GO" id="GO:0016301">
    <property type="term" value="F:kinase activity"/>
    <property type="evidence" value="ECO:0007669"/>
    <property type="project" value="UniProtKB-KW"/>
</dbReference>
<feature type="compositionally biased region" description="Basic and acidic residues" evidence="1">
    <location>
        <begin position="231"/>
        <end position="241"/>
    </location>
</feature>
<feature type="compositionally biased region" description="Basic residues" evidence="1">
    <location>
        <begin position="150"/>
        <end position="160"/>
    </location>
</feature>
<feature type="compositionally biased region" description="Gly residues" evidence="1">
    <location>
        <begin position="126"/>
        <end position="135"/>
    </location>
</feature>
<feature type="compositionally biased region" description="Basic residues" evidence="1">
    <location>
        <begin position="105"/>
        <end position="122"/>
    </location>
</feature>
<feature type="compositionally biased region" description="Basic residues" evidence="1">
    <location>
        <begin position="64"/>
        <end position="77"/>
    </location>
</feature>
<dbReference type="AlphaFoldDB" id="A0A6J4HL63"/>
<feature type="compositionally biased region" description="Basic and acidic residues" evidence="1">
    <location>
        <begin position="8"/>
        <end position="20"/>
    </location>
</feature>
<organism evidence="2">
    <name type="scientific">uncultured Acetobacteraceae bacterium</name>
    <dbReference type="NCBI Taxonomy" id="169975"/>
    <lineage>
        <taxon>Bacteria</taxon>
        <taxon>Pseudomonadati</taxon>
        <taxon>Pseudomonadota</taxon>
        <taxon>Alphaproteobacteria</taxon>
        <taxon>Acetobacterales</taxon>
        <taxon>Acetobacteraceae</taxon>
        <taxon>environmental samples</taxon>
    </lineage>
</organism>
<feature type="region of interest" description="Disordered" evidence="1">
    <location>
        <begin position="1"/>
        <end position="335"/>
    </location>
</feature>
<proteinExistence type="predicted"/>
<evidence type="ECO:0000256" key="1">
    <source>
        <dbReference type="SAM" id="MobiDB-lite"/>
    </source>
</evidence>
<gene>
    <name evidence="2" type="ORF">AVDCRST_MAG04-888</name>
</gene>
<feature type="compositionally biased region" description="Low complexity" evidence="1">
    <location>
        <begin position="179"/>
        <end position="188"/>
    </location>
</feature>
<sequence>VVGRVGRRGVERRAPQDGGRRGRRRAVVVGRGHRRDRHGRARPRPVGGAAPRPAHLRGSLIPHRPARPRRCAGRVRRHPDDAGPLPDRLPHPARRRRPVGLGPRARGRRGHRRPRHVRRPPRQHGTQGGGGGPRAAGGRDEPPGQEPVRHRVRPHHHRGALGRDHGGDGPRPDGALGDPGARARPHPAGAGGKGASQGRPARRPVRRVPRPLRQRREGRRPRPRVAAGGARGRDRGHDARPGRPRAGHQLGQVRLPVGRGRLHRRAVRRPGRARHGRLDGAGRAAGVRVRGPRRVREQAGVPERGRPARRNRRVRLAARRGRGLAPVQQSPPRGL</sequence>
<name>A0A6J4HL63_9PROT</name>
<protein>
    <submittedName>
        <fullName evidence="2">Two-component system sensor histidine kinase</fullName>
    </submittedName>
</protein>
<feature type="compositionally biased region" description="Basic residues" evidence="1">
    <location>
        <begin position="307"/>
        <end position="322"/>
    </location>
</feature>
<feature type="non-terminal residue" evidence="2">
    <location>
        <position position="1"/>
    </location>
</feature>
<evidence type="ECO:0000313" key="2">
    <source>
        <dbReference type="EMBL" id="CAA9226364.1"/>
    </source>
</evidence>
<feature type="compositionally biased region" description="Basic residues" evidence="1">
    <location>
        <begin position="21"/>
        <end position="43"/>
    </location>
</feature>
<keyword evidence="2" id="KW-0418">Kinase</keyword>
<feature type="compositionally biased region" description="Basic residues" evidence="1">
    <location>
        <begin position="200"/>
        <end position="223"/>
    </location>
</feature>
<keyword evidence="2" id="KW-0808">Transferase</keyword>
<dbReference type="EMBL" id="CADCTL010000069">
    <property type="protein sequence ID" value="CAA9226364.1"/>
    <property type="molecule type" value="Genomic_DNA"/>
</dbReference>
<accession>A0A6J4HL63</accession>
<feature type="compositionally biased region" description="Basic residues" evidence="1">
    <location>
        <begin position="260"/>
        <end position="275"/>
    </location>
</feature>
<feature type="compositionally biased region" description="Low complexity" evidence="1">
    <location>
        <begin position="44"/>
        <end position="53"/>
    </location>
</feature>